<dbReference type="AlphaFoldDB" id="A0A388JRG0"/>
<feature type="compositionally biased region" description="Basic and acidic residues" evidence="1">
    <location>
        <begin position="462"/>
        <end position="473"/>
    </location>
</feature>
<reference evidence="2 3" key="1">
    <citation type="journal article" date="2018" name="Cell">
        <title>The Chara Genome: Secondary Complexity and Implications for Plant Terrestrialization.</title>
        <authorList>
            <person name="Nishiyama T."/>
            <person name="Sakayama H."/>
            <person name="Vries J.D."/>
            <person name="Buschmann H."/>
            <person name="Saint-Marcoux D."/>
            <person name="Ullrich K.K."/>
            <person name="Haas F.B."/>
            <person name="Vanderstraeten L."/>
            <person name="Becker D."/>
            <person name="Lang D."/>
            <person name="Vosolsobe S."/>
            <person name="Rombauts S."/>
            <person name="Wilhelmsson P.K.I."/>
            <person name="Janitza P."/>
            <person name="Kern R."/>
            <person name="Heyl A."/>
            <person name="Rumpler F."/>
            <person name="Villalobos L.I.A.C."/>
            <person name="Clay J.M."/>
            <person name="Skokan R."/>
            <person name="Toyoda A."/>
            <person name="Suzuki Y."/>
            <person name="Kagoshima H."/>
            <person name="Schijlen E."/>
            <person name="Tajeshwar N."/>
            <person name="Catarino B."/>
            <person name="Hetherington A.J."/>
            <person name="Saltykova A."/>
            <person name="Bonnot C."/>
            <person name="Breuninger H."/>
            <person name="Symeonidi A."/>
            <person name="Radhakrishnan G.V."/>
            <person name="Van Nieuwerburgh F."/>
            <person name="Deforce D."/>
            <person name="Chang C."/>
            <person name="Karol K.G."/>
            <person name="Hedrich R."/>
            <person name="Ulvskov P."/>
            <person name="Glockner G."/>
            <person name="Delwiche C.F."/>
            <person name="Petrasek J."/>
            <person name="Van de Peer Y."/>
            <person name="Friml J."/>
            <person name="Beilby M."/>
            <person name="Dolan L."/>
            <person name="Kohara Y."/>
            <person name="Sugano S."/>
            <person name="Fujiyama A."/>
            <person name="Delaux P.-M."/>
            <person name="Quint M."/>
            <person name="TheiBen G."/>
            <person name="Hagemann M."/>
            <person name="Harholt J."/>
            <person name="Dunand C."/>
            <person name="Zachgo S."/>
            <person name="Langdale J."/>
            <person name="Maumus F."/>
            <person name="Straeten D.V.D."/>
            <person name="Gould S.B."/>
            <person name="Rensing S.A."/>
        </authorList>
    </citation>
    <scope>NUCLEOTIDE SEQUENCE [LARGE SCALE GENOMIC DNA]</scope>
    <source>
        <strain evidence="2 3">S276</strain>
    </source>
</reference>
<feature type="compositionally biased region" description="Acidic residues" evidence="1">
    <location>
        <begin position="323"/>
        <end position="336"/>
    </location>
</feature>
<evidence type="ECO:0000313" key="3">
    <source>
        <dbReference type="Proteomes" id="UP000265515"/>
    </source>
</evidence>
<keyword evidence="3" id="KW-1185">Reference proteome</keyword>
<evidence type="ECO:0000313" key="2">
    <source>
        <dbReference type="EMBL" id="GBG60363.1"/>
    </source>
</evidence>
<name>A0A388JRG0_CHABU</name>
<dbReference type="Gramene" id="GBG60363">
    <property type="protein sequence ID" value="GBG60363"/>
    <property type="gene ID" value="CBR_g4321"/>
</dbReference>
<proteinExistence type="predicted"/>
<feature type="compositionally biased region" description="Low complexity" evidence="1">
    <location>
        <begin position="515"/>
        <end position="524"/>
    </location>
</feature>
<feature type="compositionally biased region" description="Low complexity" evidence="1">
    <location>
        <begin position="815"/>
        <end position="825"/>
    </location>
</feature>
<feature type="region of interest" description="Disordered" evidence="1">
    <location>
        <begin position="815"/>
        <end position="839"/>
    </location>
</feature>
<dbReference type="EMBL" id="BFEA01000010">
    <property type="protein sequence ID" value="GBG60363.1"/>
    <property type="molecule type" value="Genomic_DNA"/>
</dbReference>
<feature type="compositionally biased region" description="Basic and acidic residues" evidence="1">
    <location>
        <begin position="19"/>
        <end position="28"/>
    </location>
</feature>
<feature type="compositionally biased region" description="Gly residues" evidence="1">
    <location>
        <begin position="35"/>
        <end position="59"/>
    </location>
</feature>
<feature type="region of interest" description="Disordered" evidence="1">
    <location>
        <begin position="1"/>
        <end position="88"/>
    </location>
</feature>
<accession>A0A388JRG0</accession>
<feature type="region of interest" description="Disordered" evidence="1">
    <location>
        <begin position="299"/>
        <end position="524"/>
    </location>
</feature>
<protein>
    <submittedName>
        <fullName evidence="2">Uncharacterized protein</fullName>
    </submittedName>
</protein>
<feature type="compositionally biased region" description="Basic and acidic residues" evidence="1">
    <location>
        <begin position="356"/>
        <end position="389"/>
    </location>
</feature>
<evidence type="ECO:0000256" key="1">
    <source>
        <dbReference type="SAM" id="MobiDB-lite"/>
    </source>
</evidence>
<feature type="compositionally biased region" description="Basic and acidic residues" evidence="1">
    <location>
        <begin position="436"/>
        <end position="450"/>
    </location>
</feature>
<gene>
    <name evidence="2" type="ORF">CBR_g4321</name>
</gene>
<sequence length="886" mass="98866">MLTPVHCGTPVSGPTNRLRGYDQAREVALHAQTPGRGGGSGGRGQESGGRGQESGGRRQGSGCRRQSYAQETAGHGGSVEKSVHRRSKEVPVVDHKEKFWLLDWVGDVGEAGSGLLLYTIIQEQIRPIGGIVSWSGKRNPFATFEMTMVLNDKDEKVASVKHVAVRWTNHKGYDKSLVDLFNPDPRQELRLPDLPMVFDFFDSNKVPGQEAVTQKDDITTEPKSVMSAAALGQSSAAHERPSVGALPLRTSVSTPVVPKWGHIASEGLLLGPVAPQTPKEIRPVGGKEPLSYLRGMMHSSTTSGADVQRHQKPTYFEDRGEESSGESTEREEDEEGSQGRSRESRGEEEEDSENTISEKKTQLEHDRGELHVRHGDNNDYEKSDDRVEHDDEPLEEEPQQKKSGKGRPARTRTPSSAPAAVRDVDERKRKARHERTKSLEQKRSRKESVQKRQVQPLPMEEAVQRARDADAAAKQKPMRKKRAAKGGTMEKTTVFPASEQPQYGDERKGKTVARPSSLQLSPSEPETLHLDKGFFLDYNSDGTRKNDIQFISIEFDKILDIPDKEFRYNQRFLGQNHIDEIYEAMVSSGETTIRERTTGRTGLSTCPLYEKPILLLVALHNKLRVDSSGKIMRVRRVTPEEFYDKQLESCFWYPLSDQHNVAAARRCFRKNAAVANELQLNYWTVRPVYYPDHFMDHYGTLSTFQNAKDKWNTPPHQSIVVQDIRKLWKAFGCPDAKGGQGTDVKNVEYRKFAGKALRVTDIDYYLRSTPFVFSDERERIWQRSLLDPRELPGKFCPGVTQVHTTWSLGQAMSSSNGSSGSFAMSPDSRHRKRQWGCTHGAATARTADVAPPHVPVADEAGPDVTVVDVVAAPGVGRGIDSCRGSV</sequence>
<organism evidence="2 3">
    <name type="scientific">Chara braunii</name>
    <name type="common">Braun's stonewort</name>
    <dbReference type="NCBI Taxonomy" id="69332"/>
    <lineage>
        <taxon>Eukaryota</taxon>
        <taxon>Viridiplantae</taxon>
        <taxon>Streptophyta</taxon>
        <taxon>Charophyceae</taxon>
        <taxon>Charales</taxon>
        <taxon>Characeae</taxon>
        <taxon>Chara</taxon>
    </lineage>
</organism>
<comment type="caution">
    <text evidence="2">The sequence shown here is derived from an EMBL/GenBank/DDBJ whole genome shotgun (WGS) entry which is preliminary data.</text>
</comment>
<dbReference type="Proteomes" id="UP000265515">
    <property type="component" value="Unassembled WGS sequence"/>
</dbReference>